<gene>
    <name evidence="1" type="ORF">NIES46_38540</name>
</gene>
<evidence type="ECO:0000313" key="1">
    <source>
        <dbReference type="EMBL" id="GCE95788.1"/>
    </source>
</evidence>
<proteinExistence type="predicted"/>
<name>A0A5M3TCY5_LIMPL</name>
<dbReference type="Proteomes" id="UP000326169">
    <property type="component" value="Unassembled WGS sequence"/>
</dbReference>
<sequence length="183" mass="20651">MVSISSYSKQELIIHKLRHHIHSAAAEFAISPEIAGGIILDELQRRGFKDDIEEIIARILPRLVYWANWSIGVAQFKPKTAELVYSELLEDYPRPAALVRSLLDDAVSCRLVAAYCRYIINLWKPVYPQAENTNIDQNGARLLGTLYSLEATGTWGVNDNPIFNDRGEGIVSSMPKIRQLIQD</sequence>
<comment type="caution">
    <text evidence="1">The sequence shown here is derived from an EMBL/GenBank/DDBJ whole genome shotgun (WGS) entry which is preliminary data.</text>
</comment>
<dbReference type="GeneID" id="301684630"/>
<protein>
    <submittedName>
        <fullName evidence="1">Uncharacterized protein</fullName>
    </submittedName>
</protein>
<dbReference type="EMBL" id="BIMW01000148">
    <property type="protein sequence ID" value="GCE95788.1"/>
    <property type="molecule type" value="Genomic_DNA"/>
</dbReference>
<keyword evidence="2" id="KW-1185">Reference proteome</keyword>
<reference evidence="1 2" key="1">
    <citation type="journal article" date="2019" name="J Genomics">
        <title>The Draft Genome of a Hydrogen-producing Cyanobacterium, Arthrospira platensis NIES-46.</title>
        <authorList>
            <person name="Suzuki S."/>
            <person name="Yamaguchi H."/>
            <person name="Kawachi M."/>
        </authorList>
    </citation>
    <scope>NUCLEOTIDE SEQUENCE [LARGE SCALE GENOMIC DNA]</scope>
    <source>
        <strain evidence="1 2">NIES-46</strain>
    </source>
</reference>
<evidence type="ECO:0000313" key="2">
    <source>
        <dbReference type="Proteomes" id="UP000326169"/>
    </source>
</evidence>
<organism evidence="1 2">
    <name type="scientific">Limnospira platensis NIES-46</name>
    <dbReference type="NCBI Taxonomy" id="1236695"/>
    <lineage>
        <taxon>Bacteria</taxon>
        <taxon>Bacillati</taxon>
        <taxon>Cyanobacteriota</taxon>
        <taxon>Cyanophyceae</taxon>
        <taxon>Oscillatoriophycideae</taxon>
        <taxon>Oscillatoriales</taxon>
        <taxon>Sirenicapillariaceae</taxon>
        <taxon>Limnospira</taxon>
    </lineage>
</organism>
<dbReference type="RefSeq" id="WP_006618105.1">
    <property type="nucleotide sequence ID" value="NZ_BIMW01000148.1"/>
</dbReference>
<accession>A0A5M3TCY5</accession>